<proteinExistence type="predicted"/>
<accession>A0AAD7J2Q9</accession>
<feature type="compositionally biased region" description="Basic and acidic residues" evidence="1">
    <location>
        <begin position="88"/>
        <end position="100"/>
    </location>
</feature>
<feature type="compositionally biased region" description="Acidic residues" evidence="1">
    <location>
        <begin position="41"/>
        <end position="57"/>
    </location>
</feature>
<dbReference type="Pfam" id="PF00646">
    <property type="entry name" value="F-box"/>
    <property type="match status" value="1"/>
</dbReference>
<evidence type="ECO:0000313" key="3">
    <source>
        <dbReference type="EMBL" id="KAJ7754558.1"/>
    </source>
</evidence>
<feature type="compositionally biased region" description="Low complexity" evidence="1">
    <location>
        <begin position="71"/>
        <end position="87"/>
    </location>
</feature>
<dbReference type="Proteomes" id="UP001215598">
    <property type="component" value="Unassembled WGS sequence"/>
</dbReference>
<organism evidence="3 4">
    <name type="scientific">Mycena metata</name>
    <dbReference type="NCBI Taxonomy" id="1033252"/>
    <lineage>
        <taxon>Eukaryota</taxon>
        <taxon>Fungi</taxon>
        <taxon>Dikarya</taxon>
        <taxon>Basidiomycota</taxon>
        <taxon>Agaricomycotina</taxon>
        <taxon>Agaricomycetes</taxon>
        <taxon>Agaricomycetidae</taxon>
        <taxon>Agaricales</taxon>
        <taxon>Marasmiineae</taxon>
        <taxon>Mycenaceae</taxon>
        <taxon>Mycena</taxon>
    </lineage>
</organism>
<sequence>MSTTRRQSGRLAQQAVSPAKDNEVGASRSAVVQSKQTSGKDEDDDMFEEYEEAESDASEYGSRPLKRQKTTKTVAVKKATKTATAKKSTPESRKTKSTGDKTCHLSSVALDVLLELFGYLEPKDIIQLSRTNHTFRSHLLSKESRSVWRTARKNVDGPDCHADLTEQEWAHLLYGTAQCQTCGAKNVQRVDFGLRRRACTSCLKGNLVVTSSFKKRFPHLDIDLLDLIPYTNIGGHAHGYPSKSQFYWKSDIEEMAETLAAYDRDVKMRLPGARKAREDFTAERIALVEAIANHAVICGNWSRDAVIRRQQETDRKIVARYEAIKAKFIELGYSEDDVSRIRYSTEVCQSTGLTDRIWKRIHPLLEPQVKASKERRLKTERDAIVRERTLLVEEIYKDYKRTLVPAQWRCLPGLYEVLQFAVFNTVVDSPNDMNVQMTHFKEAIVALPALATAMIATRKAELLELIKAAHASEPDLFGARASTSPDSDPQLLDLATTVFACAQSSCWSRRSPYAWAPPSIKPALIGWDAAANHRCRDEQLYGRSMSIQTILAVSNRGYTAAASLVKLAGANEQITAALMDQLDLRFLCIACSPRVSGNKESHVAYSWRAAVSHFMEIQHVAPHWRLLSADEAKQVKNDEGVDTTLSWACNHCSHNSVDCHTFAKVADHVKTVHKITNPSAHGDLFRCLDLPRPSVTLSYTRPVLQYNCLRCSTAGPAASRRVFILDGVKSHLQAKHKITNPVADQDWKQVQT</sequence>
<comment type="caution">
    <text evidence="3">The sequence shown here is derived from an EMBL/GenBank/DDBJ whole genome shotgun (WGS) entry which is preliminary data.</text>
</comment>
<dbReference type="InterPro" id="IPR036047">
    <property type="entry name" value="F-box-like_dom_sf"/>
</dbReference>
<reference evidence="3" key="1">
    <citation type="submission" date="2023-03" db="EMBL/GenBank/DDBJ databases">
        <title>Massive genome expansion in bonnet fungi (Mycena s.s.) driven by repeated elements and novel gene families across ecological guilds.</title>
        <authorList>
            <consortium name="Lawrence Berkeley National Laboratory"/>
            <person name="Harder C.B."/>
            <person name="Miyauchi S."/>
            <person name="Viragh M."/>
            <person name="Kuo A."/>
            <person name="Thoen E."/>
            <person name="Andreopoulos B."/>
            <person name="Lu D."/>
            <person name="Skrede I."/>
            <person name="Drula E."/>
            <person name="Henrissat B."/>
            <person name="Morin E."/>
            <person name="Kohler A."/>
            <person name="Barry K."/>
            <person name="LaButti K."/>
            <person name="Morin E."/>
            <person name="Salamov A."/>
            <person name="Lipzen A."/>
            <person name="Mereny Z."/>
            <person name="Hegedus B."/>
            <person name="Baldrian P."/>
            <person name="Stursova M."/>
            <person name="Weitz H."/>
            <person name="Taylor A."/>
            <person name="Grigoriev I.V."/>
            <person name="Nagy L.G."/>
            <person name="Martin F."/>
            <person name="Kauserud H."/>
        </authorList>
    </citation>
    <scope>NUCLEOTIDE SEQUENCE</scope>
    <source>
        <strain evidence="3">CBHHK182m</strain>
    </source>
</reference>
<feature type="compositionally biased region" description="Polar residues" evidence="1">
    <location>
        <begin position="1"/>
        <end position="16"/>
    </location>
</feature>
<name>A0AAD7J2Q9_9AGAR</name>
<feature type="region of interest" description="Disordered" evidence="1">
    <location>
        <begin position="1"/>
        <end position="100"/>
    </location>
</feature>
<gene>
    <name evidence="3" type="ORF">B0H16DRAFT_747932</name>
</gene>
<evidence type="ECO:0000259" key="2">
    <source>
        <dbReference type="PROSITE" id="PS50181"/>
    </source>
</evidence>
<evidence type="ECO:0000256" key="1">
    <source>
        <dbReference type="SAM" id="MobiDB-lite"/>
    </source>
</evidence>
<protein>
    <recommendedName>
        <fullName evidence="2">F-box domain-containing protein</fullName>
    </recommendedName>
</protein>
<dbReference type="InterPro" id="IPR001810">
    <property type="entry name" value="F-box_dom"/>
</dbReference>
<dbReference type="AlphaFoldDB" id="A0AAD7J2Q9"/>
<dbReference type="CDD" id="cd09917">
    <property type="entry name" value="F-box_SF"/>
    <property type="match status" value="1"/>
</dbReference>
<dbReference type="SUPFAM" id="SSF81383">
    <property type="entry name" value="F-box domain"/>
    <property type="match status" value="1"/>
</dbReference>
<dbReference type="PROSITE" id="PS50181">
    <property type="entry name" value="FBOX"/>
    <property type="match status" value="1"/>
</dbReference>
<dbReference type="EMBL" id="JARKIB010000052">
    <property type="protein sequence ID" value="KAJ7754558.1"/>
    <property type="molecule type" value="Genomic_DNA"/>
</dbReference>
<keyword evidence="4" id="KW-1185">Reference proteome</keyword>
<evidence type="ECO:0000313" key="4">
    <source>
        <dbReference type="Proteomes" id="UP001215598"/>
    </source>
</evidence>
<feature type="domain" description="F-box" evidence="2">
    <location>
        <begin position="102"/>
        <end position="151"/>
    </location>
</feature>